<gene>
    <name evidence="8" type="ORF">AX774_g6512</name>
</gene>
<dbReference type="AlphaFoldDB" id="A0A1R1PGG3"/>
<dbReference type="PANTHER" id="PTHR46811:SF1">
    <property type="entry name" value="COILED-COIL-HELIX-COILED-COIL-HELIX DOMAIN-CONTAINING PROTEIN 7"/>
    <property type="match status" value="1"/>
</dbReference>
<dbReference type="GO" id="GO:0033108">
    <property type="term" value="P:mitochondrial respiratory chain complex assembly"/>
    <property type="evidence" value="ECO:0007669"/>
    <property type="project" value="TreeGrafter"/>
</dbReference>
<dbReference type="Gene3D" id="1.10.287.1130">
    <property type="entry name" value="CytochromE C oxidase copper chaperone"/>
    <property type="match status" value="1"/>
</dbReference>
<evidence type="ECO:0000256" key="2">
    <source>
        <dbReference type="ARBA" id="ARBA00004569"/>
    </source>
</evidence>
<accession>A0A1R1PGG3</accession>
<feature type="domain" description="CHCH" evidence="7">
    <location>
        <begin position="30"/>
        <end position="63"/>
    </location>
</feature>
<evidence type="ECO:0000256" key="5">
    <source>
        <dbReference type="ARBA" id="ARBA00038264"/>
    </source>
</evidence>
<evidence type="ECO:0000256" key="4">
    <source>
        <dbReference type="ARBA" id="ARBA00023157"/>
    </source>
</evidence>
<keyword evidence="4" id="KW-1015">Disulfide bond</keyword>
<comment type="caution">
    <text evidence="8">The sequence shown here is derived from an EMBL/GenBank/DDBJ whole genome shotgun (WGS) entry which is preliminary data.</text>
</comment>
<evidence type="ECO:0000256" key="1">
    <source>
        <dbReference type="ARBA" id="ARBA00003875"/>
    </source>
</evidence>
<comment type="function">
    <text evidence="1">Required for the assembly of cytochrome c oxidase.</text>
</comment>
<dbReference type="InterPro" id="IPR051040">
    <property type="entry name" value="COX23"/>
</dbReference>
<sequence>MSDKSQDKSTERITLREFESKLPGKYLNPCELESRNSLKCLEKNNFDKKYCREYFEAYNECKKLWINERKKARFG</sequence>
<keyword evidence="3" id="KW-0496">Mitochondrion</keyword>
<dbReference type="EMBL" id="LSSK01001317">
    <property type="protein sequence ID" value="OMH80070.1"/>
    <property type="molecule type" value="Genomic_DNA"/>
</dbReference>
<dbReference type="OrthoDB" id="9971592at2759"/>
<dbReference type="PROSITE" id="PS51808">
    <property type="entry name" value="CHCH"/>
    <property type="match status" value="1"/>
</dbReference>
<comment type="similarity">
    <text evidence="5">Belongs to the COX23 family.</text>
</comment>
<evidence type="ECO:0000256" key="3">
    <source>
        <dbReference type="ARBA" id="ARBA00023128"/>
    </source>
</evidence>
<protein>
    <recommendedName>
        <fullName evidence="6">Cytochrome c oxidase-assembly factor COX23, mitochondrial</fullName>
    </recommendedName>
</protein>
<dbReference type="Proteomes" id="UP000188320">
    <property type="component" value="Unassembled WGS sequence"/>
</dbReference>
<evidence type="ECO:0000313" key="9">
    <source>
        <dbReference type="Proteomes" id="UP000188320"/>
    </source>
</evidence>
<dbReference type="PANTHER" id="PTHR46811">
    <property type="entry name" value="COILED-COIL-HELIX-COILED-COIL-HELIX DOMAIN-CONTAINING PROTEIN 7"/>
    <property type="match status" value="1"/>
</dbReference>
<reference evidence="9" key="1">
    <citation type="submission" date="2017-01" db="EMBL/GenBank/DDBJ databases">
        <authorList>
            <person name="Wang Y."/>
            <person name="White M."/>
            <person name="Kvist S."/>
            <person name="Moncalvo J.-M."/>
        </authorList>
    </citation>
    <scope>NUCLEOTIDE SEQUENCE [LARGE SCALE GENOMIC DNA]</scope>
    <source>
        <strain evidence="9">COL-18-3</strain>
    </source>
</reference>
<dbReference type="GO" id="GO:0005758">
    <property type="term" value="C:mitochondrial intermembrane space"/>
    <property type="evidence" value="ECO:0007669"/>
    <property type="project" value="UniProtKB-SubCell"/>
</dbReference>
<evidence type="ECO:0000313" key="8">
    <source>
        <dbReference type="EMBL" id="OMH80070.1"/>
    </source>
</evidence>
<evidence type="ECO:0000259" key="7">
    <source>
        <dbReference type="Pfam" id="PF06747"/>
    </source>
</evidence>
<keyword evidence="9" id="KW-1185">Reference proteome</keyword>
<proteinExistence type="inferred from homology"/>
<dbReference type="Pfam" id="PF06747">
    <property type="entry name" value="CHCH"/>
    <property type="match status" value="1"/>
</dbReference>
<organism evidence="8 9">
    <name type="scientific">Zancudomyces culisetae</name>
    <name type="common">Gut fungus</name>
    <name type="synonym">Smittium culisetae</name>
    <dbReference type="NCBI Taxonomy" id="1213189"/>
    <lineage>
        <taxon>Eukaryota</taxon>
        <taxon>Fungi</taxon>
        <taxon>Fungi incertae sedis</taxon>
        <taxon>Zoopagomycota</taxon>
        <taxon>Kickxellomycotina</taxon>
        <taxon>Harpellomycetes</taxon>
        <taxon>Harpellales</taxon>
        <taxon>Legeriomycetaceae</taxon>
        <taxon>Zancudomyces</taxon>
    </lineage>
</organism>
<evidence type="ECO:0000256" key="6">
    <source>
        <dbReference type="ARBA" id="ARBA00041104"/>
    </source>
</evidence>
<comment type="subcellular location">
    <subcellularLocation>
        <location evidence="2">Mitochondrion intermembrane space</location>
    </subcellularLocation>
</comment>
<dbReference type="InterPro" id="IPR009069">
    <property type="entry name" value="Cys_alpha_HP_mot_SF"/>
</dbReference>
<dbReference type="InterPro" id="IPR010625">
    <property type="entry name" value="CHCH"/>
</dbReference>
<dbReference type="SUPFAM" id="SSF47072">
    <property type="entry name" value="Cysteine alpha-hairpin motif"/>
    <property type="match status" value="1"/>
</dbReference>
<name>A0A1R1PGG3_ZANCU</name>